<protein>
    <submittedName>
        <fullName evidence="3">Putative DNA-binding protein</fullName>
    </submittedName>
</protein>
<dbReference type="InterPro" id="IPR005902">
    <property type="entry name" value="HU_DNA-bd_put"/>
</dbReference>
<dbReference type="InterPro" id="IPR041607">
    <property type="entry name" value="HU-HIG"/>
</dbReference>
<dbReference type="STRING" id="762968.HMPREF9441_03494"/>
<reference evidence="3 4" key="1">
    <citation type="submission" date="2011-03" db="EMBL/GenBank/DDBJ databases">
        <authorList>
            <person name="Weinstock G."/>
            <person name="Sodergren E."/>
            <person name="Clifton S."/>
            <person name="Fulton L."/>
            <person name="Fulton B."/>
            <person name="Courtney L."/>
            <person name="Fronick C."/>
            <person name="Harrison M."/>
            <person name="Strong C."/>
            <person name="Farmer C."/>
            <person name="Delahaunty K."/>
            <person name="Markovic C."/>
            <person name="Hall O."/>
            <person name="Minx P."/>
            <person name="Tomlinson C."/>
            <person name="Mitreva M."/>
            <person name="Hou S."/>
            <person name="Chen J."/>
            <person name="Wollam A."/>
            <person name="Pepin K.H."/>
            <person name="Johnson M."/>
            <person name="Bhonagiri V."/>
            <person name="Zhang X."/>
            <person name="Suruliraj S."/>
            <person name="Warren W."/>
            <person name="Chinwalla A."/>
            <person name="Mardis E.R."/>
            <person name="Wilson R.K."/>
        </authorList>
    </citation>
    <scope>NUCLEOTIDE SEQUENCE [LARGE SCALE GENOMIC DNA]</scope>
    <source>
        <strain evidence="3 4">YIT 11840</strain>
    </source>
</reference>
<dbReference type="EMBL" id="AFFY01000058">
    <property type="protein sequence ID" value="EHG98732.1"/>
    <property type="molecule type" value="Genomic_DNA"/>
</dbReference>
<evidence type="ECO:0000313" key="3">
    <source>
        <dbReference type="EMBL" id="EHG98732.1"/>
    </source>
</evidence>
<dbReference type="Proteomes" id="UP000003598">
    <property type="component" value="Unassembled WGS sequence"/>
</dbReference>
<sequence length="164" mass="18529">MSSGRQESYKIKKQTFKNKNIMNYKVIERKDPRNPEAPGKYYGFIVNLSKIGIEEIATRISGTCTVTRHDCLAVLSALQEQIIYALQEGKRVHLGDIGSFRTVANGLGSDTAEKYDPAYITKLRVCFTPNTKLKKAMSLDNKAFTLERVDFLPEEEDSEEEGDI</sequence>
<accession>G5SVS7</accession>
<keyword evidence="1 3" id="KW-0238">DNA-binding</keyword>
<dbReference type="InterPro" id="IPR010992">
    <property type="entry name" value="IHF-like_DNA-bd_dom_sf"/>
</dbReference>
<dbReference type="eggNOG" id="COG0776">
    <property type="taxonomic scope" value="Bacteria"/>
</dbReference>
<evidence type="ECO:0000313" key="4">
    <source>
        <dbReference type="Proteomes" id="UP000003598"/>
    </source>
</evidence>
<dbReference type="SUPFAM" id="SSF47729">
    <property type="entry name" value="IHF-like DNA-binding proteins"/>
    <property type="match status" value="1"/>
</dbReference>
<dbReference type="PATRIC" id="fig|762968.3.peg.3072"/>
<keyword evidence="4" id="KW-1185">Reference proteome</keyword>
<feature type="domain" description="HU" evidence="2">
    <location>
        <begin position="23"/>
        <end position="138"/>
    </location>
</feature>
<evidence type="ECO:0000259" key="2">
    <source>
        <dbReference type="Pfam" id="PF18291"/>
    </source>
</evidence>
<evidence type="ECO:0000256" key="1">
    <source>
        <dbReference type="ARBA" id="ARBA00023125"/>
    </source>
</evidence>
<dbReference type="AlphaFoldDB" id="G5SVS7"/>
<dbReference type="Pfam" id="PF18291">
    <property type="entry name" value="HU-HIG"/>
    <property type="match status" value="1"/>
</dbReference>
<dbReference type="NCBIfam" id="TIGR01201">
    <property type="entry name" value="HU_rel"/>
    <property type="match status" value="1"/>
</dbReference>
<name>G5SVS7_9BACT</name>
<organism evidence="3 4">
    <name type="scientific">Paraprevotella clara YIT 11840</name>
    <dbReference type="NCBI Taxonomy" id="762968"/>
    <lineage>
        <taxon>Bacteria</taxon>
        <taxon>Pseudomonadati</taxon>
        <taxon>Bacteroidota</taxon>
        <taxon>Bacteroidia</taxon>
        <taxon>Bacteroidales</taxon>
        <taxon>Prevotellaceae</taxon>
        <taxon>Paraprevotella</taxon>
    </lineage>
</organism>
<proteinExistence type="predicted"/>
<comment type="caution">
    <text evidence="3">The sequence shown here is derived from an EMBL/GenBank/DDBJ whole genome shotgun (WGS) entry which is preliminary data.</text>
</comment>
<gene>
    <name evidence="3" type="ORF">HMPREF9441_03494</name>
</gene>
<dbReference type="Gene3D" id="4.10.520.10">
    <property type="entry name" value="IHF-like DNA-binding proteins"/>
    <property type="match status" value="1"/>
</dbReference>
<dbReference type="GO" id="GO:0003677">
    <property type="term" value="F:DNA binding"/>
    <property type="evidence" value="ECO:0007669"/>
    <property type="project" value="UniProtKB-KW"/>
</dbReference>
<dbReference type="HOGENOM" id="CLU_112331_5_2_10"/>